<sequence>MGAITSNPSTDIKQSEMEKNTQLKIAKQLNNSVVSVLGQENLKGFERAYMIANATAELKQLLTPEYMKPIMQLQGNVLGFKTDKDNNGGYSEAIVKNCLIEAVLMGLQPYGNQFNIIAGNTYPTKQGLGYLLSNYKGLSYEIVPSLPRVNKENTSAAIVMNVFWSINNSTKRERQIEIPIKVNKFMGTDAIIGKATRKARAWLYSTITGSEISDGDIQDLDSQTIDVEVVNEEDKRISSFIQKAETIEELQEIKNSLDEEQLKLFSDEITEAENQIVFNQETKA</sequence>
<feature type="coiled-coil region" evidence="1">
    <location>
        <begin position="243"/>
        <end position="275"/>
    </location>
</feature>
<organism evidence="2 3">
    <name type="scientific">Tenacibaculum caenipelagi</name>
    <dbReference type="NCBI Taxonomy" id="1325435"/>
    <lineage>
        <taxon>Bacteria</taxon>
        <taxon>Pseudomonadati</taxon>
        <taxon>Bacteroidota</taxon>
        <taxon>Flavobacteriia</taxon>
        <taxon>Flavobacteriales</taxon>
        <taxon>Flavobacteriaceae</taxon>
        <taxon>Tenacibaculum</taxon>
    </lineage>
</organism>
<evidence type="ECO:0000256" key="1">
    <source>
        <dbReference type="SAM" id="Coils"/>
    </source>
</evidence>
<evidence type="ECO:0000313" key="2">
    <source>
        <dbReference type="EMBL" id="TDQ27680.1"/>
    </source>
</evidence>
<evidence type="ECO:0000313" key="3">
    <source>
        <dbReference type="Proteomes" id="UP000295390"/>
    </source>
</evidence>
<dbReference type="AlphaFoldDB" id="A0A4R6TFW6"/>
<keyword evidence="1" id="KW-0175">Coiled coil</keyword>
<comment type="caution">
    <text evidence="2">The sequence shown here is derived from an EMBL/GenBank/DDBJ whole genome shotgun (WGS) entry which is preliminary data.</text>
</comment>
<proteinExistence type="predicted"/>
<dbReference type="Proteomes" id="UP000295390">
    <property type="component" value="Unassembled WGS sequence"/>
</dbReference>
<name>A0A4R6TFW6_9FLAO</name>
<reference evidence="2 3" key="1">
    <citation type="submission" date="2019-03" db="EMBL/GenBank/DDBJ databases">
        <title>Genomic Encyclopedia of Type Strains, Phase III (KMG-III): the genomes of soil and plant-associated and newly described type strains.</title>
        <authorList>
            <person name="Whitman W."/>
        </authorList>
    </citation>
    <scope>NUCLEOTIDE SEQUENCE [LARGE SCALE GENOMIC DNA]</scope>
    <source>
        <strain evidence="2 3">CECT 8283</strain>
    </source>
</reference>
<accession>A0A4R6TFW6</accession>
<protein>
    <submittedName>
        <fullName evidence="2">Uncharacterized protein</fullName>
    </submittedName>
</protein>
<gene>
    <name evidence="2" type="ORF">DFQ07_1531</name>
</gene>
<dbReference type="EMBL" id="SNYH01000003">
    <property type="protein sequence ID" value="TDQ27680.1"/>
    <property type="molecule type" value="Genomic_DNA"/>
</dbReference>
<keyword evidence="3" id="KW-1185">Reference proteome</keyword>